<sequence length="179" mass="21554">MNFFLNLNEREDFVKFCFDNAFTIIPDMQYEDNSYYVIKILGHYRKYMNECVRFFIISEKYKAYSLEMDNYEKDNKRIYYIMQRYGGPSIDFYTPFFAERNYNKIGPGSIGIYPFYYHYNEKFIPDSELKNAYNLLISYIRKKSKKVKIGKKNYWIGINTLESVAEGTLEFVEMDGLDV</sequence>
<protein>
    <submittedName>
        <fullName evidence="1">Uncharacterized protein</fullName>
    </submittedName>
</protein>
<name>A0A120MXZ7_9SPHI</name>
<proteinExistence type="predicted"/>
<keyword evidence="2" id="KW-1185">Reference proteome</keyword>
<organism evidence="1 2">
    <name type="scientific">Mucilaginibacter gotjawali</name>
    <dbReference type="NCBI Taxonomy" id="1550579"/>
    <lineage>
        <taxon>Bacteria</taxon>
        <taxon>Pseudomonadati</taxon>
        <taxon>Bacteroidota</taxon>
        <taxon>Sphingobacteriia</taxon>
        <taxon>Sphingobacteriales</taxon>
        <taxon>Sphingobacteriaceae</taxon>
        <taxon>Mucilaginibacter</taxon>
    </lineage>
</organism>
<evidence type="ECO:0000313" key="1">
    <source>
        <dbReference type="EMBL" id="BAU52307.1"/>
    </source>
</evidence>
<dbReference type="KEGG" id="mgot:MgSA37_00462"/>
<dbReference type="EMBL" id="AP017313">
    <property type="protein sequence ID" value="BAU52307.1"/>
    <property type="molecule type" value="Genomic_DNA"/>
</dbReference>
<gene>
    <name evidence="1" type="ORF">MgSA37_00462</name>
</gene>
<reference evidence="1 2" key="1">
    <citation type="submission" date="2015-12" db="EMBL/GenBank/DDBJ databases">
        <title>Genome sequence of Mucilaginibacter gotjawali.</title>
        <authorList>
            <person name="Lee J.S."/>
            <person name="Lee K.C."/>
            <person name="Kim K.K."/>
            <person name="Lee B.W."/>
        </authorList>
    </citation>
    <scope>NUCLEOTIDE SEQUENCE [LARGE SCALE GENOMIC DNA]</scope>
    <source>
        <strain evidence="1 2">SA3-7</strain>
    </source>
</reference>
<accession>A0A120MXZ7</accession>
<evidence type="ECO:0000313" key="2">
    <source>
        <dbReference type="Proteomes" id="UP000218263"/>
    </source>
</evidence>
<dbReference type="Proteomes" id="UP000218263">
    <property type="component" value="Chromosome"/>
</dbReference>
<dbReference type="AlphaFoldDB" id="A0A120MXZ7"/>